<feature type="signal peptide" evidence="1">
    <location>
        <begin position="1"/>
        <end position="18"/>
    </location>
</feature>
<gene>
    <name evidence="2" type="ORF">Tci_051136</name>
</gene>
<organism evidence="2">
    <name type="scientific">Tanacetum cinerariifolium</name>
    <name type="common">Dalmatian daisy</name>
    <name type="synonym">Chrysanthemum cinerariifolium</name>
    <dbReference type="NCBI Taxonomy" id="118510"/>
    <lineage>
        <taxon>Eukaryota</taxon>
        <taxon>Viridiplantae</taxon>
        <taxon>Streptophyta</taxon>
        <taxon>Embryophyta</taxon>
        <taxon>Tracheophyta</taxon>
        <taxon>Spermatophyta</taxon>
        <taxon>Magnoliopsida</taxon>
        <taxon>eudicotyledons</taxon>
        <taxon>Gunneridae</taxon>
        <taxon>Pentapetalae</taxon>
        <taxon>asterids</taxon>
        <taxon>campanulids</taxon>
        <taxon>Asterales</taxon>
        <taxon>Asteraceae</taxon>
        <taxon>Asteroideae</taxon>
        <taxon>Anthemideae</taxon>
        <taxon>Anthemidinae</taxon>
        <taxon>Tanacetum</taxon>
    </lineage>
</organism>
<feature type="chain" id="PRO_5027025504" evidence="1">
    <location>
        <begin position="19"/>
        <end position="70"/>
    </location>
</feature>
<evidence type="ECO:0000256" key="1">
    <source>
        <dbReference type="SAM" id="SignalP"/>
    </source>
</evidence>
<keyword evidence="1" id="KW-0732">Signal</keyword>
<feature type="non-terminal residue" evidence="2">
    <location>
        <position position="1"/>
    </location>
</feature>
<sequence length="70" mass="8016">GTLFIVELLAALWGLIRSWVKVMVFKESVTELRVCRGVGYGMVRDCRELVMELARKGERVNNGFELWVQG</sequence>
<dbReference type="AlphaFoldDB" id="A0A6L2MYU6"/>
<evidence type="ECO:0000313" key="2">
    <source>
        <dbReference type="EMBL" id="GEU79158.1"/>
    </source>
</evidence>
<reference evidence="2" key="1">
    <citation type="journal article" date="2019" name="Sci. Rep.">
        <title>Draft genome of Tanacetum cinerariifolium, the natural source of mosquito coil.</title>
        <authorList>
            <person name="Yamashiro T."/>
            <person name="Shiraishi A."/>
            <person name="Satake H."/>
            <person name="Nakayama K."/>
        </authorList>
    </citation>
    <scope>NUCLEOTIDE SEQUENCE</scope>
</reference>
<accession>A0A6L2MYU6</accession>
<dbReference type="EMBL" id="BKCJ010007815">
    <property type="protein sequence ID" value="GEU79158.1"/>
    <property type="molecule type" value="Genomic_DNA"/>
</dbReference>
<name>A0A6L2MYU6_TANCI</name>
<protein>
    <submittedName>
        <fullName evidence="2">Uncharacterized protein</fullName>
    </submittedName>
</protein>
<comment type="caution">
    <text evidence="2">The sequence shown here is derived from an EMBL/GenBank/DDBJ whole genome shotgun (WGS) entry which is preliminary data.</text>
</comment>
<proteinExistence type="predicted"/>